<dbReference type="CDD" id="cd24032">
    <property type="entry name" value="ASKHA_NBD_TsaB"/>
    <property type="match status" value="1"/>
</dbReference>
<evidence type="ECO:0000259" key="1">
    <source>
        <dbReference type="Pfam" id="PF00814"/>
    </source>
</evidence>
<dbReference type="EMBL" id="JAVRHK010000001">
    <property type="protein sequence ID" value="MDT0675042.1"/>
    <property type="molecule type" value="Genomic_DNA"/>
</dbReference>
<evidence type="ECO:0000313" key="3">
    <source>
        <dbReference type="Proteomes" id="UP001262582"/>
    </source>
</evidence>
<comment type="caution">
    <text evidence="2">The sequence shown here is derived from an EMBL/GenBank/DDBJ whole genome shotgun (WGS) entry which is preliminary data.</text>
</comment>
<dbReference type="RefSeq" id="WP_311501490.1">
    <property type="nucleotide sequence ID" value="NZ_JAVRHK010000001.1"/>
</dbReference>
<accession>A0ABU3D0I3</accession>
<protein>
    <submittedName>
        <fullName evidence="2">tRNA (Adenosine(37)-N6)-threonylcarbamoyltransferase complex dimerization subunit type 1 TsaB</fullName>
        <ecNumber evidence="2">2.3.1.234</ecNumber>
    </submittedName>
</protein>
<dbReference type="NCBIfam" id="TIGR03725">
    <property type="entry name" value="T6A_YeaZ"/>
    <property type="match status" value="1"/>
</dbReference>
<organism evidence="2 3">
    <name type="scientific">Autumnicola musiva</name>
    <dbReference type="NCBI Taxonomy" id="3075589"/>
    <lineage>
        <taxon>Bacteria</taxon>
        <taxon>Pseudomonadati</taxon>
        <taxon>Bacteroidota</taxon>
        <taxon>Flavobacteriia</taxon>
        <taxon>Flavobacteriales</taxon>
        <taxon>Flavobacteriaceae</taxon>
        <taxon>Autumnicola</taxon>
    </lineage>
</organism>
<dbReference type="SUPFAM" id="SSF53067">
    <property type="entry name" value="Actin-like ATPase domain"/>
    <property type="match status" value="2"/>
</dbReference>
<dbReference type="InterPro" id="IPR022496">
    <property type="entry name" value="T6A_TsaB"/>
</dbReference>
<dbReference type="GO" id="GO:0061711">
    <property type="term" value="F:tRNA N(6)-L-threonylcarbamoyladenine synthase activity"/>
    <property type="evidence" value="ECO:0007669"/>
    <property type="project" value="UniProtKB-EC"/>
</dbReference>
<gene>
    <name evidence="2" type="primary">tsaB</name>
    <name evidence="2" type="ORF">RM539_00405</name>
</gene>
<dbReference type="PANTHER" id="PTHR11735:SF11">
    <property type="entry name" value="TRNA THREONYLCARBAMOYLADENOSINE BIOSYNTHESIS PROTEIN TSAB"/>
    <property type="match status" value="1"/>
</dbReference>
<reference evidence="2 3" key="1">
    <citation type="submission" date="2023-09" db="EMBL/GenBank/DDBJ databases">
        <authorList>
            <person name="Rey-Velasco X."/>
        </authorList>
    </citation>
    <scope>NUCLEOTIDE SEQUENCE [LARGE SCALE GENOMIC DNA]</scope>
    <source>
        <strain evidence="2 3">F117</strain>
    </source>
</reference>
<dbReference type="Gene3D" id="3.30.420.40">
    <property type="match status" value="2"/>
</dbReference>
<dbReference type="InterPro" id="IPR000905">
    <property type="entry name" value="Gcp-like_dom"/>
</dbReference>
<dbReference type="Pfam" id="PF00814">
    <property type="entry name" value="TsaD"/>
    <property type="match status" value="1"/>
</dbReference>
<keyword evidence="2" id="KW-0808">Transferase</keyword>
<feature type="domain" description="Gcp-like" evidence="1">
    <location>
        <begin position="36"/>
        <end position="189"/>
    </location>
</feature>
<proteinExistence type="predicted"/>
<name>A0ABU3D0I3_9FLAO</name>
<sequence>MALILCLETASTNCSVALSKNGAVLGLKEDKDNNYSHAEKLHGFIQELLKEHGFKPEDLDAVAISKGPGSYTGLRIGVSAAKGLCFALNIPLISIPTLSSLALQVKVNGGYIIPMLDARRMEVYSAVFDSGYKEIRETRAEILTEDIFSQYLEKEKVRFIGTGVQKFKEICEHSNAVFTEALPSAREMAGPAEQKYQKSDTEDVAYFEPYYLKDFIAG</sequence>
<dbReference type="PANTHER" id="PTHR11735">
    <property type="entry name" value="TRNA N6-ADENOSINE THREONYLCARBAMOYLTRANSFERASE"/>
    <property type="match status" value="1"/>
</dbReference>
<evidence type="ECO:0000313" key="2">
    <source>
        <dbReference type="EMBL" id="MDT0675042.1"/>
    </source>
</evidence>
<dbReference type="Proteomes" id="UP001262582">
    <property type="component" value="Unassembled WGS sequence"/>
</dbReference>
<dbReference type="EC" id="2.3.1.234" evidence="2"/>
<keyword evidence="3" id="KW-1185">Reference proteome</keyword>
<keyword evidence="2" id="KW-0012">Acyltransferase</keyword>
<dbReference type="InterPro" id="IPR043129">
    <property type="entry name" value="ATPase_NBD"/>
</dbReference>